<dbReference type="EMBL" id="CM037152">
    <property type="protein sequence ID" value="KAH7833832.1"/>
    <property type="molecule type" value="Genomic_DNA"/>
</dbReference>
<reference evidence="1 2" key="1">
    <citation type="journal article" date="2021" name="Hortic Res">
        <title>High-quality reference genome and annotation aids understanding of berry development for evergreen blueberry (Vaccinium darrowii).</title>
        <authorList>
            <person name="Yu J."/>
            <person name="Hulse-Kemp A.M."/>
            <person name="Babiker E."/>
            <person name="Staton M."/>
        </authorList>
    </citation>
    <scope>NUCLEOTIDE SEQUENCE [LARGE SCALE GENOMIC DNA]</scope>
    <source>
        <strain evidence="2">cv. NJ 8807/NJ 8810</strain>
        <tissue evidence="1">Young leaf</tissue>
    </source>
</reference>
<organism evidence="1 2">
    <name type="scientific">Vaccinium darrowii</name>
    <dbReference type="NCBI Taxonomy" id="229202"/>
    <lineage>
        <taxon>Eukaryota</taxon>
        <taxon>Viridiplantae</taxon>
        <taxon>Streptophyta</taxon>
        <taxon>Embryophyta</taxon>
        <taxon>Tracheophyta</taxon>
        <taxon>Spermatophyta</taxon>
        <taxon>Magnoliopsida</taxon>
        <taxon>eudicotyledons</taxon>
        <taxon>Gunneridae</taxon>
        <taxon>Pentapetalae</taxon>
        <taxon>asterids</taxon>
        <taxon>Ericales</taxon>
        <taxon>Ericaceae</taxon>
        <taxon>Vaccinioideae</taxon>
        <taxon>Vaccinieae</taxon>
        <taxon>Vaccinium</taxon>
    </lineage>
</organism>
<protein>
    <submittedName>
        <fullName evidence="1">Uncharacterized protein</fullName>
    </submittedName>
</protein>
<name>A0ACB7WZB7_9ERIC</name>
<accession>A0ACB7WZB7</accession>
<proteinExistence type="predicted"/>
<dbReference type="Proteomes" id="UP000828048">
    <property type="component" value="Chromosome 2"/>
</dbReference>
<evidence type="ECO:0000313" key="1">
    <source>
        <dbReference type="EMBL" id="KAH7833832.1"/>
    </source>
</evidence>
<sequence length="113" mass="12713">MALLFVLDEARTLIKVIDFGSERKRFSMAFWIIGLRSGDIIILLRASRRKCPKSSVKLVLLDEADAMTKDAQFALRQVIEKYTKNTRLDVSESGLAALVPLCNGDMRKALNIL</sequence>
<evidence type="ECO:0000313" key="2">
    <source>
        <dbReference type="Proteomes" id="UP000828048"/>
    </source>
</evidence>
<keyword evidence="2" id="KW-1185">Reference proteome</keyword>
<gene>
    <name evidence="1" type="ORF">Vadar_010178</name>
</gene>
<comment type="caution">
    <text evidence="1">The sequence shown here is derived from an EMBL/GenBank/DDBJ whole genome shotgun (WGS) entry which is preliminary data.</text>
</comment>